<accession>A0A2Z4XZC5</accession>
<dbReference type="Gene3D" id="3.90.1310.10">
    <property type="entry name" value="Penicillin-binding protein 2a (Domain 2)"/>
    <property type="match status" value="1"/>
</dbReference>
<evidence type="ECO:0000256" key="10">
    <source>
        <dbReference type="ARBA" id="ARBA00022984"/>
    </source>
</evidence>
<proteinExistence type="inferred from homology"/>
<keyword evidence="9 16" id="KW-0133">Cell shape</keyword>
<keyword evidence="5 16" id="KW-0121">Carboxypeptidase</keyword>
<keyword evidence="4 16" id="KW-0132">Cell division</keyword>
<dbReference type="InterPro" id="IPR036138">
    <property type="entry name" value="PBP_dimer_sf"/>
</dbReference>
<evidence type="ECO:0000256" key="5">
    <source>
        <dbReference type="ARBA" id="ARBA00022645"/>
    </source>
</evidence>
<dbReference type="GO" id="GO:0009252">
    <property type="term" value="P:peptidoglycan biosynthetic process"/>
    <property type="evidence" value="ECO:0007669"/>
    <property type="project" value="UniProtKB-UniRule"/>
</dbReference>
<dbReference type="SUPFAM" id="SSF56601">
    <property type="entry name" value="beta-lactamase/transpeptidase-like"/>
    <property type="match status" value="1"/>
</dbReference>
<evidence type="ECO:0000256" key="13">
    <source>
        <dbReference type="ARBA" id="ARBA00023210"/>
    </source>
</evidence>
<evidence type="ECO:0000256" key="15">
    <source>
        <dbReference type="ARBA" id="ARBA00023316"/>
    </source>
</evidence>
<comment type="function">
    <text evidence="16">Catalyzes cross-linking of the peptidoglycan cell wall at the division septum.</text>
</comment>
<dbReference type="Pfam" id="PF00905">
    <property type="entry name" value="Transpeptidase"/>
    <property type="match status" value="1"/>
</dbReference>
<feature type="domain" description="Penicillin-binding protein transpeptidase" evidence="17">
    <location>
        <begin position="247"/>
        <end position="547"/>
    </location>
</feature>
<feature type="active site" description="Acyl-ester intermediate" evidence="16">
    <location>
        <position position="294"/>
    </location>
</feature>
<evidence type="ECO:0000256" key="9">
    <source>
        <dbReference type="ARBA" id="ARBA00022960"/>
    </source>
</evidence>
<dbReference type="AlphaFoldDB" id="A0A2Z4XZC5"/>
<reference evidence="20 22" key="2">
    <citation type="submission" date="2019-08" db="EMBL/GenBank/DDBJ databases">
        <title>Complete genome sequences of Francisella adeliensis (FSC1325 and FSC1326).</title>
        <authorList>
            <person name="Ohrman C."/>
            <person name="Uneklint I."/>
            <person name="Vallesi A."/>
            <person name="Karlsson L."/>
            <person name="Sjodin A."/>
        </authorList>
    </citation>
    <scope>NUCLEOTIDE SEQUENCE [LARGE SCALE GENOMIC DNA]</scope>
    <source>
        <strain evidence="20 22">FSC1325</strain>
    </source>
</reference>
<evidence type="ECO:0000256" key="16">
    <source>
        <dbReference type="HAMAP-Rule" id="MF_02080"/>
    </source>
</evidence>
<keyword evidence="8 16" id="KW-0378">Hydrolase</keyword>
<evidence type="ECO:0000313" key="20">
    <source>
        <dbReference type="EMBL" id="QIW12263.1"/>
    </source>
</evidence>
<keyword evidence="11 16" id="KW-1133">Transmembrane helix</keyword>
<evidence type="ECO:0000256" key="8">
    <source>
        <dbReference type="ARBA" id="ARBA00022801"/>
    </source>
</evidence>
<dbReference type="EMBL" id="CP043424">
    <property type="protein sequence ID" value="QIW12263.1"/>
    <property type="molecule type" value="Genomic_DNA"/>
</dbReference>
<evidence type="ECO:0000313" key="21">
    <source>
        <dbReference type="Proteomes" id="UP000251120"/>
    </source>
</evidence>
<keyword evidence="13 16" id="KW-0717">Septation</keyword>
<dbReference type="InterPro" id="IPR012338">
    <property type="entry name" value="Beta-lactam/transpept-like"/>
</dbReference>
<comment type="catalytic activity">
    <reaction evidence="16">
        <text>Preferential cleavage: (Ac)2-L-Lys-D-Ala-|-D-Ala. Also transpeptidation of peptidyl-alanyl moieties that are N-acyl substituents of D-alanine.</text>
        <dbReference type="EC" id="3.4.16.4"/>
    </reaction>
</comment>
<dbReference type="GO" id="GO:0008360">
    <property type="term" value="P:regulation of cell shape"/>
    <property type="evidence" value="ECO:0007669"/>
    <property type="project" value="UniProtKB-KW"/>
</dbReference>
<evidence type="ECO:0000256" key="14">
    <source>
        <dbReference type="ARBA" id="ARBA00023306"/>
    </source>
</evidence>
<protein>
    <recommendedName>
        <fullName evidence="16">Peptidoglycan D,D-transpeptidase FtsI</fullName>
        <ecNumber evidence="16">3.4.16.4</ecNumber>
    </recommendedName>
    <alternativeName>
        <fullName evidence="16">Penicillin-binding protein 3</fullName>
        <shortName evidence="16">PBP-3</shortName>
    </alternativeName>
</protein>
<dbReference type="InterPro" id="IPR050515">
    <property type="entry name" value="Beta-lactam/transpept"/>
</dbReference>
<evidence type="ECO:0000256" key="6">
    <source>
        <dbReference type="ARBA" id="ARBA00022670"/>
    </source>
</evidence>
<evidence type="ECO:0000259" key="17">
    <source>
        <dbReference type="Pfam" id="PF00905"/>
    </source>
</evidence>
<organism evidence="19 21">
    <name type="scientific">Francisella adeliensis</name>
    <dbReference type="NCBI Taxonomy" id="2007306"/>
    <lineage>
        <taxon>Bacteria</taxon>
        <taxon>Pseudomonadati</taxon>
        <taxon>Pseudomonadota</taxon>
        <taxon>Gammaproteobacteria</taxon>
        <taxon>Thiotrichales</taxon>
        <taxon>Francisellaceae</taxon>
        <taxon>Francisella</taxon>
    </lineage>
</organism>
<dbReference type="Pfam" id="PF03717">
    <property type="entry name" value="PBP_dimer"/>
    <property type="match status" value="1"/>
</dbReference>
<feature type="transmembrane region" description="Helical" evidence="16">
    <location>
        <begin position="12"/>
        <end position="31"/>
    </location>
</feature>
<evidence type="ECO:0000313" key="22">
    <source>
        <dbReference type="Proteomes" id="UP000681131"/>
    </source>
</evidence>
<dbReference type="GO" id="GO:0008955">
    <property type="term" value="F:peptidoglycan glycosyltransferase activity"/>
    <property type="evidence" value="ECO:0007669"/>
    <property type="project" value="InterPro"/>
</dbReference>
<reference evidence="19 21" key="1">
    <citation type="submission" date="2017-06" db="EMBL/GenBank/DDBJ databases">
        <title>Complete genome of Francisella adeliensis.</title>
        <authorList>
            <person name="Vallesi A."/>
            <person name="Sjodin A."/>
        </authorList>
    </citation>
    <scope>NUCLEOTIDE SEQUENCE [LARGE SCALE GENOMIC DNA]</scope>
    <source>
        <strain evidence="19 21">FDC440</strain>
    </source>
</reference>
<dbReference type="InterPro" id="IPR037532">
    <property type="entry name" value="FtsI_transpept"/>
</dbReference>
<keyword evidence="7 16" id="KW-0812">Transmembrane</keyword>
<dbReference type="GO" id="GO:0009002">
    <property type="term" value="F:serine-type D-Ala-D-Ala carboxypeptidase activity"/>
    <property type="evidence" value="ECO:0007669"/>
    <property type="project" value="UniProtKB-UniRule"/>
</dbReference>
<evidence type="ECO:0000256" key="4">
    <source>
        <dbReference type="ARBA" id="ARBA00022618"/>
    </source>
</evidence>
<dbReference type="Proteomes" id="UP000251120">
    <property type="component" value="Chromosome"/>
</dbReference>
<feature type="domain" description="Penicillin-binding protein dimerisation" evidence="18">
    <location>
        <begin position="53"/>
        <end position="202"/>
    </location>
</feature>
<dbReference type="PANTHER" id="PTHR30627">
    <property type="entry name" value="PEPTIDOGLYCAN D,D-TRANSPEPTIDASE"/>
    <property type="match status" value="1"/>
</dbReference>
<gene>
    <name evidence="16" type="primary">ftsI</name>
    <name evidence="19" type="ORF">CDH04_06200</name>
    <name evidence="20" type="ORF">FZC43_06200</name>
</gene>
<keyword evidence="3 16" id="KW-0997">Cell inner membrane</keyword>
<dbReference type="GO" id="GO:0043093">
    <property type="term" value="P:FtsZ-dependent cytokinesis"/>
    <property type="evidence" value="ECO:0007669"/>
    <property type="project" value="UniProtKB-UniRule"/>
</dbReference>
<dbReference type="GO" id="GO:0006508">
    <property type="term" value="P:proteolysis"/>
    <property type="evidence" value="ECO:0007669"/>
    <property type="project" value="UniProtKB-KW"/>
</dbReference>
<dbReference type="GO" id="GO:0071555">
    <property type="term" value="P:cell wall organization"/>
    <property type="evidence" value="ECO:0007669"/>
    <property type="project" value="UniProtKB-KW"/>
</dbReference>
<keyword evidence="22" id="KW-1185">Reference proteome</keyword>
<evidence type="ECO:0000256" key="1">
    <source>
        <dbReference type="ARBA" id="ARBA00004370"/>
    </source>
</evidence>
<evidence type="ECO:0000313" key="19">
    <source>
        <dbReference type="EMBL" id="AXA34026.1"/>
    </source>
</evidence>
<dbReference type="GO" id="GO:0008658">
    <property type="term" value="F:penicillin binding"/>
    <property type="evidence" value="ECO:0007669"/>
    <property type="project" value="InterPro"/>
</dbReference>
<dbReference type="EMBL" id="CP021781">
    <property type="protein sequence ID" value="AXA34026.1"/>
    <property type="molecule type" value="Genomic_DNA"/>
</dbReference>
<dbReference type="OrthoDB" id="9789078at2"/>
<dbReference type="Proteomes" id="UP000681131">
    <property type="component" value="Chromosome"/>
</dbReference>
<keyword evidence="6 16" id="KW-0645">Protease</keyword>
<dbReference type="InterPro" id="IPR005311">
    <property type="entry name" value="PBP_dimer"/>
</dbReference>
<dbReference type="Gene3D" id="1.10.150.770">
    <property type="match status" value="1"/>
</dbReference>
<comment type="pathway">
    <text evidence="16">Cell wall biogenesis; peptidoglycan biosynthesis.</text>
</comment>
<evidence type="ECO:0000256" key="7">
    <source>
        <dbReference type="ARBA" id="ARBA00022692"/>
    </source>
</evidence>
<name>A0A2Z4XZC5_9GAMM</name>
<dbReference type="KEGG" id="fad:CDH04_06200"/>
<comment type="subcellular location">
    <subcellularLocation>
        <location evidence="16">Cell inner membrane</location>
        <topology evidence="16">Single-pass membrane protein</topology>
    </subcellularLocation>
    <subcellularLocation>
        <location evidence="1">Membrane</location>
    </subcellularLocation>
</comment>
<sequence length="562" mass="61861">MSSYSPKFRHLIVIIMLVISFAVLFSKLVYMETGQHQKLKQEGDNRSDRSVVIKSYRGIILDRNGDPLAISTPVDTIWVDPFYIKASSPKLAKIMQTLDLAKSTQEKIKRQVKKREGRSGFVYLKRKVQPYVAQEIYLMHIPGIHIEREFKRYYPLAQVASHIVGFTNVDGKGQEGLELEFNKFLTGTDGYFEYKKDLHGGVASKAQDKFIAPKNGQNLQLSIDSRLQYVAYKYLKEGVISSNSDAGSVIVENIRTGEILAMANYPSYNPNSMADAFPENRRNRAVTDVFELGSVMKTFSAATALTYGDDYTPEEPIINTHPGHYRIGKNTVRDFRDYGELDLRHILMKSSNVGISRMILGLTDPTILESSLRKFGFGDKTGIQLPGEREGFVPVKDKWGDFQLATLSFGYGMNATDMQLVAGASAIANDGNYIKPTILKRRVGEEVDSRPIVTKKVSKEMLSMMQSVVEGSGGTGSKGIIPLYHVAGKTGTARKLSGGTYGANYLASFIGISPASDPEIAVAVTIDNPKGDSYGGGSVAAPVFAKVALNSLQILGVKPDKL</sequence>
<comment type="similarity">
    <text evidence="16">Belongs to the transpeptidase family. FtsI subfamily.</text>
</comment>
<evidence type="ECO:0000256" key="11">
    <source>
        <dbReference type="ARBA" id="ARBA00022989"/>
    </source>
</evidence>
<dbReference type="GO" id="GO:0005886">
    <property type="term" value="C:plasma membrane"/>
    <property type="evidence" value="ECO:0007669"/>
    <property type="project" value="UniProtKB-SubCell"/>
</dbReference>
<dbReference type="PANTHER" id="PTHR30627:SF1">
    <property type="entry name" value="PEPTIDOGLYCAN D,D-TRANSPEPTIDASE FTSI"/>
    <property type="match status" value="1"/>
</dbReference>
<evidence type="ECO:0000256" key="2">
    <source>
        <dbReference type="ARBA" id="ARBA00022475"/>
    </source>
</evidence>
<evidence type="ECO:0000256" key="3">
    <source>
        <dbReference type="ARBA" id="ARBA00022519"/>
    </source>
</evidence>
<dbReference type="EC" id="3.4.16.4" evidence="16"/>
<keyword evidence="14 16" id="KW-0131">Cell cycle</keyword>
<dbReference type="GO" id="GO:0000917">
    <property type="term" value="P:division septum assembly"/>
    <property type="evidence" value="ECO:0007669"/>
    <property type="project" value="UniProtKB-KW"/>
</dbReference>
<dbReference type="Gene3D" id="3.30.450.330">
    <property type="match status" value="1"/>
</dbReference>
<dbReference type="RefSeq" id="WP_112870202.1">
    <property type="nucleotide sequence ID" value="NZ_CP021781.1"/>
</dbReference>
<evidence type="ECO:0000256" key="12">
    <source>
        <dbReference type="ARBA" id="ARBA00023136"/>
    </source>
</evidence>
<keyword evidence="15 16" id="KW-0961">Cell wall biogenesis/degradation</keyword>
<evidence type="ECO:0000259" key="18">
    <source>
        <dbReference type="Pfam" id="PF03717"/>
    </source>
</evidence>
<dbReference type="InterPro" id="IPR001460">
    <property type="entry name" value="PCN-bd_Tpept"/>
</dbReference>
<dbReference type="SUPFAM" id="SSF56519">
    <property type="entry name" value="Penicillin binding protein dimerisation domain"/>
    <property type="match status" value="1"/>
</dbReference>
<keyword evidence="2 16" id="KW-1003">Cell membrane</keyword>
<dbReference type="HAMAP" id="MF_02080">
    <property type="entry name" value="FtsI_transpept"/>
    <property type="match status" value="1"/>
</dbReference>
<dbReference type="UniPathway" id="UPA00219"/>
<keyword evidence="12 16" id="KW-0472">Membrane</keyword>
<keyword evidence="10 16" id="KW-0573">Peptidoglycan synthesis</keyword>
<dbReference type="Gene3D" id="3.40.710.10">
    <property type="entry name" value="DD-peptidase/beta-lactamase superfamily"/>
    <property type="match status" value="1"/>
</dbReference>